<dbReference type="GO" id="GO:0005886">
    <property type="term" value="C:plasma membrane"/>
    <property type="evidence" value="ECO:0007669"/>
    <property type="project" value="TreeGrafter"/>
</dbReference>
<dbReference type="PRINTS" id="PR01301">
    <property type="entry name" value="RGSPROTEIN"/>
</dbReference>
<feature type="compositionally biased region" description="Basic and acidic residues" evidence="5">
    <location>
        <begin position="713"/>
        <end position="730"/>
    </location>
</feature>
<dbReference type="SUPFAM" id="SSF48097">
    <property type="entry name" value="Regulator of G-protein signaling, RGS"/>
    <property type="match status" value="1"/>
</dbReference>
<feature type="domain" description="RGS" evidence="6">
    <location>
        <begin position="126"/>
        <end position="243"/>
    </location>
</feature>
<dbReference type="Pfam" id="PF02196">
    <property type="entry name" value="RBD"/>
    <property type="match status" value="2"/>
</dbReference>
<dbReference type="Pfam" id="PF00615">
    <property type="entry name" value="RGS"/>
    <property type="match status" value="1"/>
</dbReference>
<evidence type="ECO:0000313" key="8">
    <source>
        <dbReference type="EMBL" id="KAG7321322.1"/>
    </source>
</evidence>
<dbReference type="InterPro" id="IPR029071">
    <property type="entry name" value="Ubiquitin-like_domsf"/>
</dbReference>
<dbReference type="Proteomes" id="UP000824219">
    <property type="component" value="Linkage Group LG18"/>
</dbReference>
<dbReference type="Gene3D" id="3.10.20.90">
    <property type="entry name" value="Phosphatidylinositol 3-kinase Catalytic Subunit, Chain A, domain 1"/>
    <property type="match status" value="2"/>
</dbReference>
<reference evidence="8 9" key="1">
    <citation type="submission" date="2021-06" db="EMBL/GenBank/DDBJ databases">
        <title>Chromosome-level genome assembly of the red-tail catfish (Hemibagrus wyckioides).</title>
        <authorList>
            <person name="Shao F."/>
        </authorList>
    </citation>
    <scope>NUCLEOTIDE SEQUENCE [LARGE SCALE GENOMIC DNA]</scope>
    <source>
        <strain evidence="8">EC202008001</strain>
        <tissue evidence="8">Blood</tissue>
    </source>
</reference>
<dbReference type="GO" id="GO:0005634">
    <property type="term" value="C:nucleus"/>
    <property type="evidence" value="ECO:0007669"/>
    <property type="project" value="TreeGrafter"/>
</dbReference>
<feature type="region of interest" description="Disordered" evidence="5">
    <location>
        <begin position="590"/>
        <end position="796"/>
    </location>
</feature>
<feature type="region of interest" description="Disordered" evidence="5">
    <location>
        <begin position="313"/>
        <end position="334"/>
    </location>
</feature>
<proteinExistence type="predicted"/>
<feature type="compositionally biased region" description="Basic and acidic residues" evidence="5">
    <location>
        <begin position="669"/>
        <end position="688"/>
    </location>
</feature>
<keyword evidence="4" id="KW-0677">Repeat</keyword>
<feature type="compositionally biased region" description="Basic and acidic residues" evidence="5">
    <location>
        <begin position="313"/>
        <end position="323"/>
    </location>
</feature>
<dbReference type="InterPro" id="IPR036305">
    <property type="entry name" value="RGS_sf"/>
</dbReference>
<dbReference type="EMBL" id="JAHKSW010000018">
    <property type="protein sequence ID" value="KAG7321322.1"/>
    <property type="molecule type" value="Genomic_DNA"/>
</dbReference>
<dbReference type="SMART" id="SM00390">
    <property type="entry name" value="GoLoco"/>
    <property type="match status" value="1"/>
</dbReference>
<dbReference type="PROSITE" id="PS50132">
    <property type="entry name" value="RGS"/>
    <property type="match status" value="1"/>
</dbReference>
<dbReference type="InterPro" id="IPR003109">
    <property type="entry name" value="GoLoco_motif"/>
</dbReference>
<dbReference type="InterPro" id="IPR044926">
    <property type="entry name" value="RGS_subdomain_2"/>
</dbReference>
<dbReference type="Gene3D" id="1.10.196.10">
    <property type="match status" value="1"/>
</dbReference>
<dbReference type="InterPro" id="IPR046993">
    <property type="entry name" value="RBD2_RGS14"/>
</dbReference>
<keyword evidence="3" id="KW-0963">Cytoplasm</keyword>
<dbReference type="GO" id="GO:0051301">
    <property type="term" value="P:cell division"/>
    <property type="evidence" value="ECO:0007669"/>
    <property type="project" value="TreeGrafter"/>
</dbReference>
<organism evidence="8 9">
    <name type="scientific">Hemibagrus wyckioides</name>
    <dbReference type="NCBI Taxonomy" id="337641"/>
    <lineage>
        <taxon>Eukaryota</taxon>
        <taxon>Metazoa</taxon>
        <taxon>Chordata</taxon>
        <taxon>Craniata</taxon>
        <taxon>Vertebrata</taxon>
        <taxon>Euteleostomi</taxon>
        <taxon>Actinopterygii</taxon>
        <taxon>Neopterygii</taxon>
        <taxon>Teleostei</taxon>
        <taxon>Ostariophysi</taxon>
        <taxon>Siluriformes</taxon>
        <taxon>Bagridae</taxon>
        <taxon>Hemibagrus</taxon>
    </lineage>
</organism>
<evidence type="ECO:0000256" key="4">
    <source>
        <dbReference type="ARBA" id="ARBA00022737"/>
    </source>
</evidence>
<dbReference type="FunFam" id="1.10.167.10:FF:000001">
    <property type="entry name" value="Putative regulator of g-protein signaling 12"/>
    <property type="match status" value="1"/>
</dbReference>
<dbReference type="GO" id="GO:0007165">
    <property type="term" value="P:signal transduction"/>
    <property type="evidence" value="ECO:0007669"/>
    <property type="project" value="InterPro"/>
</dbReference>
<dbReference type="PANTHER" id="PTHR45945">
    <property type="entry name" value="REGULATOR OF G-PROTEIN SIGNALING LOCO"/>
    <property type="match status" value="1"/>
</dbReference>
<dbReference type="InterPro" id="IPR016137">
    <property type="entry name" value="RGS"/>
</dbReference>
<feature type="domain" description="RBD" evidence="7">
    <location>
        <begin position="430"/>
        <end position="500"/>
    </location>
</feature>
<feature type="domain" description="RBD" evidence="7">
    <location>
        <begin position="357"/>
        <end position="428"/>
    </location>
</feature>
<keyword evidence="9" id="KW-1185">Reference proteome</keyword>
<feature type="compositionally biased region" description="Basic and acidic residues" evidence="5">
    <location>
        <begin position="274"/>
        <end position="287"/>
    </location>
</feature>
<feature type="region of interest" description="Disordered" evidence="5">
    <location>
        <begin position="273"/>
        <end position="294"/>
    </location>
</feature>
<dbReference type="SMART" id="SM00455">
    <property type="entry name" value="RBD"/>
    <property type="match status" value="2"/>
</dbReference>
<protein>
    <recommendedName>
        <fullName evidence="10">Regulator of G-protein signaling 14</fullName>
    </recommendedName>
</protein>
<evidence type="ECO:0000259" key="7">
    <source>
        <dbReference type="PROSITE" id="PS50898"/>
    </source>
</evidence>
<dbReference type="GO" id="GO:0008277">
    <property type="term" value="P:regulation of G protein-coupled receptor signaling pathway"/>
    <property type="evidence" value="ECO:0007669"/>
    <property type="project" value="TreeGrafter"/>
</dbReference>
<dbReference type="PROSITE" id="PS50898">
    <property type="entry name" value="RBD"/>
    <property type="match status" value="2"/>
</dbReference>
<name>A0A9D3SEK9_9TELE</name>
<dbReference type="CDD" id="cd17139">
    <property type="entry name" value="RBD2_RGS14"/>
    <property type="match status" value="1"/>
</dbReference>
<feature type="compositionally biased region" description="Polar residues" evidence="5">
    <location>
        <begin position="731"/>
        <end position="742"/>
    </location>
</feature>
<dbReference type="InterPro" id="IPR024066">
    <property type="entry name" value="RGS_subdom1/3"/>
</dbReference>
<evidence type="ECO:0000256" key="3">
    <source>
        <dbReference type="ARBA" id="ARBA00022490"/>
    </source>
</evidence>
<dbReference type="InterPro" id="IPR046995">
    <property type="entry name" value="RGS10/12/14-like"/>
</dbReference>
<evidence type="ECO:0000313" key="9">
    <source>
        <dbReference type="Proteomes" id="UP000824219"/>
    </source>
</evidence>
<dbReference type="OrthoDB" id="196547at2759"/>
<dbReference type="SUPFAM" id="SSF54236">
    <property type="entry name" value="Ubiquitin-like"/>
    <property type="match status" value="2"/>
</dbReference>
<keyword evidence="2" id="KW-0343">GTPase activation</keyword>
<comment type="subcellular location">
    <subcellularLocation>
        <location evidence="1">Cytoplasm</location>
    </subcellularLocation>
</comment>
<evidence type="ECO:0000256" key="5">
    <source>
        <dbReference type="SAM" id="MobiDB-lite"/>
    </source>
</evidence>
<evidence type="ECO:0008006" key="10">
    <source>
        <dbReference type="Google" id="ProtNLM"/>
    </source>
</evidence>
<dbReference type="Gene3D" id="1.10.167.10">
    <property type="entry name" value="Regulator of G-protein Signalling 4, domain 2"/>
    <property type="match status" value="1"/>
</dbReference>
<dbReference type="InterPro" id="IPR003116">
    <property type="entry name" value="RBD_dom"/>
</dbReference>
<comment type="caution">
    <text evidence="8">The sequence shown here is derived from an EMBL/GenBank/DDBJ whole genome shotgun (WGS) entry which is preliminary data.</text>
</comment>
<feature type="compositionally biased region" description="Polar residues" evidence="5">
    <location>
        <begin position="627"/>
        <end position="636"/>
    </location>
</feature>
<dbReference type="AlphaFoldDB" id="A0A9D3SEK9"/>
<evidence type="ECO:0000256" key="1">
    <source>
        <dbReference type="ARBA" id="ARBA00004496"/>
    </source>
</evidence>
<dbReference type="SMART" id="SM00315">
    <property type="entry name" value="RGS"/>
    <property type="match status" value="1"/>
</dbReference>
<dbReference type="GO" id="GO:0007051">
    <property type="term" value="P:spindle organization"/>
    <property type="evidence" value="ECO:0007669"/>
    <property type="project" value="TreeGrafter"/>
</dbReference>
<dbReference type="PANTHER" id="PTHR45945:SF2">
    <property type="entry name" value="REGULATOR OF G-PROTEIN SIGNALING 14"/>
    <property type="match status" value="1"/>
</dbReference>
<dbReference type="GO" id="GO:0005737">
    <property type="term" value="C:cytoplasm"/>
    <property type="evidence" value="ECO:0007669"/>
    <property type="project" value="UniProtKB-SubCell"/>
</dbReference>
<gene>
    <name evidence="8" type="ORF">KOW79_015737</name>
</gene>
<feature type="compositionally biased region" description="Low complexity" evidence="5">
    <location>
        <begin position="781"/>
        <end position="796"/>
    </location>
</feature>
<evidence type="ECO:0000259" key="6">
    <source>
        <dbReference type="PROSITE" id="PS50132"/>
    </source>
</evidence>
<evidence type="ECO:0000256" key="2">
    <source>
        <dbReference type="ARBA" id="ARBA00022468"/>
    </source>
</evidence>
<accession>A0A9D3SEK9</accession>
<sequence length="796" mass="88686">MDASVSFHHRPNFTPPSRDKRAMPFQELTRGLSHFGLRASLRRRLGRNHTLTPSRPLILTKTMSLKLGDAGAAGGLQTLAVSDGELNTLESVKRTSTQCSNSNSSLPSVPSGGARGVGQVASWAVSFERLLEDPLGVLYFTEFLKSEVSMENILFWLACENFRKIPAHNTEKLNREALSIYNSYLSKCACNPINIDDKVRVDEKDVQQPHPDIFQKAQEQIFKLMKFDSYTRFVRSQLYQNCMLANVEGKSLPELGPCYKLPLSARHSSPVIREQQKLEQKSKEKAKVKVGKTAGETDNVVERKKTTLQGKMSWEKRKEKRGSWGEPQMTGRPGSIHSAELEKLVPRSADSAGSADKYCCVFLPDGTASLTPARPGITIRHMLTGLCEKRGLPLSDIIIYLQGKDKQPLSLDQDSSVLKDQQVHLELRVTFALEVVFTGKSVAMVAKSNKTLQEALASLLQKHRLRPQDVSITMKESQEPINMNTIVTILANKTLILDKVKGMDQSLGSKTAPVPALQARRGAVDVDVSVAGFYRSNPKQKNPAMRRAYDMEGLVELLNRAQGCSADDQRGLLKKEDLVLPNFLQLPLEEHEEEDDQQEEQRSADPLAFRSTENLGEPSSNRDEDAANSSTSSLCSTEPVDRKLMKECSNPARETVTSKPKEVGVGVGECEREVGQGSRKTTEREDRKNKRSGRLDSTSILQENRLLRHRKHPEPQRIDLYLREAMDQAENKTTSPLKQTVKNRSKSTDEVQQAKKAFHTPQKSLPAKSETEKLEADTEELGASSEELGASSEELK</sequence>
<feature type="region of interest" description="Disordered" evidence="5">
    <location>
        <begin position="1"/>
        <end position="20"/>
    </location>
</feature>
<dbReference type="GO" id="GO:0005096">
    <property type="term" value="F:GTPase activator activity"/>
    <property type="evidence" value="ECO:0007669"/>
    <property type="project" value="UniProtKB-KW"/>
</dbReference>